<evidence type="ECO:0000313" key="2">
    <source>
        <dbReference type="Proteomes" id="UP001239111"/>
    </source>
</evidence>
<sequence>MKIFRNSRNEPQTCIIYADVECSLRSCNADDSSSVSESEEGGEGLENLECEGVQDYNEQYDLEEYCRKKKTNFEGAVSQEHVLQLWDTITCIATIRAGVITRVIEVAVA</sequence>
<comment type="caution">
    <text evidence="1">The sequence shown here is derived from an EMBL/GenBank/DDBJ whole genome shotgun (WGS) entry which is preliminary data.</text>
</comment>
<gene>
    <name evidence="1" type="ORF">QAD02_007262</name>
</gene>
<organism evidence="1 2">
    <name type="scientific">Eretmocerus hayati</name>
    <dbReference type="NCBI Taxonomy" id="131215"/>
    <lineage>
        <taxon>Eukaryota</taxon>
        <taxon>Metazoa</taxon>
        <taxon>Ecdysozoa</taxon>
        <taxon>Arthropoda</taxon>
        <taxon>Hexapoda</taxon>
        <taxon>Insecta</taxon>
        <taxon>Pterygota</taxon>
        <taxon>Neoptera</taxon>
        <taxon>Endopterygota</taxon>
        <taxon>Hymenoptera</taxon>
        <taxon>Apocrita</taxon>
        <taxon>Proctotrupomorpha</taxon>
        <taxon>Chalcidoidea</taxon>
        <taxon>Aphelinidae</taxon>
        <taxon>Aphelininae</taxon>
        <taxon>Eretmocerus</taxon>
    </lineage>
</organism>
<protein>
    <submittedName>
        <fullName evidence="1">Uncharacterized protein</fullName>
    </submittedName>
</protein>
<keyword evidence="2" id="KW-1185">Reference proteome</keyword>
<proteinExistence type="predicted"/>
<accession>A0ACC2N354</accession>
<dbReference type="Proteomes" id="UP001239111">
    <property type="component" value="Chromosome 4"/>
</dbReference>
<evidence type="ECO:0000313" key="1">
    <source>
        <dbReference type="EMBL" id="KAJ8665600.1"/>
    </source>
</evidence>
<reference evidence="1" key="1">
    <citation type="submission" date="2023-04" db="EMBL/GenBank/DDBJ databases">
        <title>A chromosome-level genome assembly of the parasitoid wasp Eretmocerus hayati.</title>
        <authorList>
            <person name="Zhong Y."/>
            <person name="Liu S."/>
            <person name="Liu Y."/>
        </authorList>
    </citation>
    <scope>NUCLEOTIDE SEQUENCE</scope>
    <source>
        <strain evidence="1">ZJU_SS_LIU_2023</strain>
    </source>
</reference>
<name>A0ACC2N354_9HYME</name>
<dbReference type="EMBL" id="CM056744">
    <property type="protein sequence ID" value="KAJ8665600.1"/>
    <property type="molecule type" value="Genomic_DNA"/>
</dbReference>